<dbReference type="AlphaFoldDB" id="A0AA88LFM8"/>
<dbReference type="EMBL" id="JAVRJZ010000003">
    <property type="protein sequence ID" value="KAK2724948.1"/>
    <property type="molecule type" value="Genomic_DNA"/>
</dbReference>
<sequence>MGYMDHEKKTGAAPIPKPKYFDDINVIRAKQHSVNPAMILDSNKPLDLLKAKGFLKKKAADAGTYRIDSSQKSSPYSSRASGTSSILSTESDVKFSSSPKASGSGVVIIW</sequence>
<accession>A0AA88LFM8</accession>
<evidence type="ECO:0000256" key="1">
    <source>
        <dbReference type="SAM" id="MobiDB-lite"/>
    </source>
</evidence>
<reference evidence="2" key="1">
    <citation type="submission" date="2023-07" db="EMBL/GenBank/DDBJ databases">
        <title>Chromosome-level genome assembly of Artemia franciscana.</title>
        <authorList>
            <person name="Jo E."/>
        </authorList>
    </citation>
    <scope>NUCLEOTIDE SEQUENCE</scope>
    <source>
        <tissue evidence="2">Whole body</tissue>
    </source>
</reference>
<feature type="region of interest" description="Disordered" evidence="1">
    <location>
        <begin position="63"/>
        <end position="110"/>
    </location>
</feature>
<evidence type="ECO:0000313" key="2">
    <source>
        <dbReference type="EMBL" id="KAK2724949.1"/>
    </source>
</evidence>
<evidence type="ECO:0000313" key="3">
    <source>
        <dbReference type="Proteomes" id="UP001187531"/>
    </source>
</evidence>
<protein>
    <submittedName>
        <fullName evidence="2">Uncharacterized protein</fullName>
    </submittedName>
</protein>
<name>A0AA88LFM8_ARTSF</name>
<dbReference type="EMBL" id="JAVRJZ010000003">
    <property type="protein sequence ID" value="KAK2724949.1"/>
    <property type="molecule type" value="Genomic_DNA"/>
</dbReference>
<comment type="caution">
    <text evidence="2">The sequence shown here is derived from an EMBL/GenBank/DDBJ whole genome shotgun (WGS) entry which is preliminary data.</text>
</comment>
<dbReference type="Proteomes" id="UP001187531">
    <property type="component" value="Unassembled WGS sequence"/>
</dbReference>
<dbReference type="EMBL" id="JAVRJZ010000003">
    <property type="protein sequence ID" value="KAK2724950.1"/>
    <property type="molecule type" value="Genomic_DNA"/>
</dbReference>
<organism evidence="2 3">
    <name type="scientific">Artemia franciscana</name>
    <name type="common">Brine shrimp</name>
    <name type="synonym">Artemia sanfranciscana</name>
    <dbReference type="NCBI Taxonomy" id="6661"/>
    <lineage>
        <taxon>Eukaryota</taxon>
        <taxon>Metazoa</taxon>
        <taxon>Ecdysozoa</taxon>
        <taxon>Arthropoda</taxon>
        <taxon>Crustacea</taxon>
        <taxon>Branchiopoda</taxon>
        <taxon>Anostraca</taxon>
        <taxon>Artemiidae</taxon>
        <taxon>Artemia</taxon>
    </lineage>
</organism>
<gene>
    <name evidence="2" type="ORF">QYM36_001412</name>
</gene>
<keyword evidence="3" id="KW-1185">Reference proteome</keyword>
<proteinExistence type="predicted"/>
<feature type="compositionally biased region" description="Polar residues" evidence="1">
    <location>
        <begin position="67"/>
        <end position="101"/>
    </location>
</feature>